<keyword evidence="2" id="KW-1185">Reference proteome</keyword>
<evidence type="ECO:0000313" key="1">
    <source>
        <dbReference type="EMBL" id="BCD99403.1"/>
    </source>
</evidence>
<gene>
    <name evidence="1" type="ORF">MARGE09_P3605</name>
</gene>
<evidence type="ECO:0000313" key="2">
    <source>
        <dbReference type="Proteomes" id="UP001320119"/>
    </source>
</evidence>
<organism evidence="1 2">
    <name type="scientific">Marinagarivorans cellulosilyticus</name>
    <dbReference type="NCBI Taxonomy" id="2721545"/>
    <lineage>
        <taxon>Bacteria</taxon>
        <taxon>Pseudomonadati</taxon>
        <taxon>Pseudomonadota</taxon>
        <taxon>Gammaproteobacteria</taxon>
        <taxon>Cellvibrionales</taxon>
        <taxon>Cellvibrionaceae</taxon>
        <taxon>Marinagarivorans</taxon>
    </lineage>
</organism>
<protein>
    <submittedName>
        <fullName evidence="1">Uncharacterized protein</fullName>
    </submittedName>
</protein>
<name>A0AAN1WKR1_9GAMM</name>
<reference evidence="1 2" key="1">
    <citation type="journal article" date="2022" name="IScience">
        <title>An ultrasensitive nanofiber-based assay for enzymatic hydrolysis and deep-sea microbial degradation of cellulose.</title>
        <authorList>
            <person name="Tsudome M."/>
            <person name="Tachioka M."/>
            <person name="Miyazaki M."/>
            <person name="Uchimura K."/>
            <person name="Tsuda M."/>
            <person name="Takaki Y."/>
            <person name="Deguchi S."/>
        </authorList>
    </citation>
    <scope>NUCLEOTIDE SEQUENCE [LARGE SCALE GENOMIC DNA]</scope>
    <source>
        <strain evidence="1 2">GE09</strain>
    </source>
</reference>
<dbReference type="Proteomes" id="UP001320119">
    <property type="component" value="Chromosome"/>
</dbReference>
<dbReference type="AlphaFoldDB" id="A0AAN1WKR1"/>
<dbReference type="EMBL" id="AP023086">
    <property type="protein sequence ID" value="BCD99403.1"/>
    <property type="molecule type" value="Genomic_DNA"/>
</dbReference>
<sequence length="95" mass="11036">MTYSKLSPKELGTVEAILIGFNKHQLPRLLEIQERVNHGEMLNEFELVFLEETLQEVQDTEYFADRHPEYQKLVAEVASLYECITHKARANQEGS</sequence>
<accession>A0AAN1WKR1</accession>
<proteinExistence type="predicted"/>
<dbReference type="KEGG" id="marq:MARGE09_P3605"/>
<dbReference type="RefSeq" id="WP_236984659.1">
    <property type="nucleotide sequence ID" value="NZ_AP023086.1"/>
</dbReference>